<sequence length="153" mass="17095">MAHIWDSETGATVGAPLTGHNDSLNSVAFSPDGRQIVSGSSDNTVRIWDLKHIFNSSMHPENNESPQMITTFTNGWITDSLSHRLIWVPAWLCAHFCGPPASLVITTNGVTILDLTKFVHGKDWTKCIDVNLTQKYLKKNQHRTQNARSEVRI</sequence>
<dbReference type="AlphaFoldDB" id="A0AAD7N9E9"/>
<keyword evidence="1 3" id="KW-0853">WD repeat</keyword>
<evidence type="ECO:0000313" key="5">
    <source>
        <dbReference type="Proteomes" id="UP001215598"/>
    </source>
</evidence>
<reference evidence="4" key="1">
    <citation type="submission" date="2023-03" db="EMBL/GenBank/DDBJ databases">
        <title>Massive genome expansion in bonnet fungi (Mycena s.s.) driven by repeated elements and novel gene families across ecological guilds.</title>
        <authorList>
            <consortium name="Lawrence Berkeley National Laboratory"/>
            <person name="Harder C.B."/>
            <person name="Miyauchi S."/>
            <person name="Viragh M."/>
            <person name="Kuo A."/>
            <person name="Thoen E."/>
            <person name="Andreopoulos B."/>
            <person name="Lu D."/>
            <person name="Skrede I."/>
            <person name="Drula E."/>
            <person name="Henrissat B."/>
            <person name="Morin E."/>
            <person name="Kohler A."/>
            <person name="Barry K."/>
            <person name="LaButti K."/>
            <person name="Morin E."/>
            <person name="Salamov A."/>
            <person name="Lipzen A."/>
            <person name="Mereny Z."/>
            <person name="Hegedus B."/>
            <person name="Baldrian P."/>
            <person name="Stursova M."/>
            <person name="Weitz H."/>
            <person name="Taylor A."/>
            <person name="Grigoriev I.V."/>
            <person name="Nagy L.G."/>
            <person name="Martin F."/>
            <person name="Kauserud H."/>
        </authorList>
    </citation>
    <scope>NUCLEOTIDE SEQUENCE</scope>
    <source>
        <strain evidence="4">CBHHK182m</strain>
    </source>
</reference>
<evidence type="ECO:0000313" key="4">
    <source>
        <dbReference type="EMBL" id="KAJ7752337.1"/>
    </source>
</evidence>
<evidence type="ECO:0008006" key="6">
    <source>
        <dbReference type="Google" id="ProtNLM"/>
    </source>
</evidence>
<dbReference type="PANTHER" id="PTHR22847:SF637">
    <property type="entry name" value="WD REPEAT DOMAIN 5B"/>
    <property type="match status" value="1"/>
</dbReference>
<dbReference type="EMBL" id="JARKIB010000059">
    <property type="protein sequence ID" value="KAJ7752337.1"/>
    <property type="molecule type" value="Genomic_DNA"/>
</dbReference>
<dbReference type="InterPro" id="IPR001680">
    <property type="entry name" value="WD40_rpt"/>
</dbReference>
<proteinExistence type="predicted"/>
<dbReference type="SMART" id="SM00320">
    <property type="entry name" value="WD40"/>
    <property type="match status" value="1"/>
</dbReference>
<comment type="caution">
    <text evidence="4">The sequence shown here is derived from an EMBL/GenBank/DDBJ whole genome shotgun (WGS) entry which is preliminary data.</text>
</comment>
<name>A0AAD7N9E9_9AGAR</name>
<dbReference type="SUPFAM" id="SSF50998">
    <property type="entry name" value="Quinoprotein alcohol dehydrogenase-like"/>
    <property type="match status" value="1"/>
</dbReference>
<accession>A0AAD7N9E9</accession>
<dbReference type="Proteomes" id="UP001215598">
    <property type="component" value="Unassembled WGS sequence"/>
</dbReference>
<keyword evidence="2" id="KW-0677">Repeat</keyword>
<gene>
    <name evidence="4" type="ORF">B0H16DRAFT_1546669</name>
</gene>
<keyword evidence="5" id="KW-1185">Reference proteome</keyword>
<dbReference type="PANTHER" id="PTHR22847">
    <property type="entry name" value="WD40 REPEAT PROTEIN"/>
    <property type="match status" value="1"/>
</dbReference>
<evidence type="ECO:0000256" key="2">
    <source>
        <dbReference type="ARBA" id="ARBA00022737"/>
    </source>
</evidence>
<dbReference type="InterPro" id="IPR019775">
    <property type="entry name" value="WD40_repeat_CS"/>
</dbReference>
<dbReference type="GO" id="GO:1990234">
    <property type="term" value="C:transferase complex"/>
    <property type="evidence" value="ECO:0007669"/>
    <property type="project" value="UniProtKB-ARBA"/>
</dbReference>
<dbReference type="PROSITE" id="PS50294">
    <property type="entry name" value="WD_REPEATS_REGION"/>
    <property type="match status" value="1"/>
</dbReference>
<dbReference type="PROSITE" id="PS50082">
    <property type="entry name" value="WD_REPEATS_2"/>
    <property type="match status" value="1"/>
</dbReference>
<dbReference type="PROSITE" id="PS00678">
    <property type="entry name" value="WD_REPEATS_1"/>
    <property type="match status" value="1"/>
</dbReference>
<dbReference type="InterPro" id="IPR011047">
    <property type="entry name" value="Quinoprotein_ADH-like_sf"/>
</dbReference>
<dbReference type="InterPro" id="IPR015943">
    <property type="entry name" value="WD40/YVTN_repeat-like_dom_sf"/>
</dbReference>
<dbReference type="Gene3D" id="2.130.10.10">
    <property type="entry name" value="YVTN repeat-like/Quinoprotein amine dehydrogenase"/>
    <property type="match status" value="1"/>
</dbReference>
<protein>
    <recommendedName>
        <fullName evidence="6">WD40 repeat-like protein</fullName>
    </recommendedName>
</protein>
<feature type="repeat" description="WD" evidence="3">
    <location>
        <begin position="17"/>
        <end position="51"/>
    </location>
</feature>
<evidence type="ECO:0000256" key="1">
    <source>
        <dbReference type="ARBA" id="ARBA00022574"/>
    </source>
</evidence>
<organism evidence="4 5">
    <name type="scientific">Mycena metata</name>
    <dbReference type="NCBI Taxonomy" id="1033252"/>
    <lineage>
        <taxon>Eukaryota</taxon>
        <taxon>Fungi</taxon>
        <taxon>Dikarya</taxon>
        <taxon>Basidiomycota</taxon>
        <taxon>Agaricomycotina</taxon>
        <taxon>Agaricomycetes</taxon>
        <taxon>Agaricomycetidae</taxon>
        <taxon>Agaricales</taxon>
        <taxon>Marasmiineae</taxon>
        <taxon>Mycenaceae</taxon>
        <taxon>Mycena</taxon>
    </lineage>
</organism>
<evidence type="ECO:0000256" key="3">
    <source>
        <dbReference type="PROSITE-ProRule" id="PRU00221"/>
    </source>
</evidence>
<dbReference type="Pfam" id="PF00400">
    <property type="entry name" value="WD40"/>
    <property type="match status" value="1"/>
</dbReference>